<sequence length="230" mass="24121">MDEHQPVPLTKPDAAPPTVAPAVPADAIRASDADRDRVADILREALAEGRLTAEEHAERIGGVYEAKTRGELAPFVRDLPTAGTAADPDGARAARPASASTPTLPPPRNSLTDNLIAVFGGAGRRGRWRVGRRTNAFALFGGVEIDLTEAVFEQQEIVIQATAIFGGVEIRVPENVTLRSAGTGIFGGFDVADTEAEDPAAPVVVVSGFAVFGGVEAKPKRGKRVRNLNA</sequence>
<dbReference type="Pfam" id="PF08044">
    <property type="entry name" value="DUF1707"/>
    <property type="match status" value="1"/>
</dbReference>
<evidence type="ECO:0000313" key="4">
    <source>
        <dbReference type="EMBL" id="QKW52105.1"/>
    </source>
</evidence>
<organism evidence="4 5">
    <name type="scientific">Streptomyces buecherae</name>
    <dbReference type="NCBI Taxonomy" id="2763006"/>
    <lineage>
        <taxon>Bacteria</taxon>
        <taxon>Bacillati</taxon>
        <taxon>Actinomycetota</taxon>
        <taxon>Actinomycetes</taxon>
        <taxon>Kitasatosporales</taxon>
        <taxon>Streptomycetaceae</taxon>
        <taxon>Streptomyces</taxon>
    </lineage>
</organism>
<feature type="region of interest" description="Disordered" evidence="1">
    <location>
        <begin position="80"/>
        <end position="110"/>
    </location>
</feature>
<feature type="compositionally biased region" description="Low complexity" evidence="1">
    <location>
        <begin position="80"/>
        <end position="102"/>
    </location>
</feature>
<accession>A0A7H8NCE2</accession>
<keyword evidence="5" id="KW-1185">Reference proteome</keyword>
<feature type="domain" description="DUF1707" evidence="2">
    <location>
        <begin position="28"/>
        <end position="80"/>
    </location>
</feature>
<name>A0A7H8NCE2_9ACTN</name>
<evidence type="ECO:0000259" key="3">
    <source>
        <dbReference type="Pfam" id="PF09922"/>
    </source>
</evidence>
<dbReference type="Pfam" id="PF09922">
    <property type="entry name" value="LiaF-like_C"/>
    <property type="match status" value="1"/>
</dbReference>
<dbReference type="InterPro" id="IPR024425">
    <property type="entry name" value="LiaF-like_C"/>
</dbReference>
<dbReference type="PANTHER" id="PTHR40763:SF4">
    <property type="entry name" value="DUF1707 DOMAIN-CONTAINING PROTEIN"/>
    <property type="match status" value="1"/>
</dbReference>
<dbReference type="Proteomes" id="UP000509303">
    <property type="component" value="Chromosome"/>
</dbReference>
<dbReference type="RefSeq" id="WP_176163811.1">
    <property type="nucleotide sequence ID" value="NZ_CP054929.1"/>
</dbReference>
<feature type="region of interest" description="Disordered" evidence="1">
    <location>
        <begin position="1"/>
        <end position="32"/>
    </location>
</feature>
<reference evidence="4 5" key="1">
    <citation type="submission" date="2020-06" db="EMBL/GenBank/DDBJ databases">
        <title>Genome mining for natural products.</title>
        <authorList>
            <person name="Zhang B."/>
            <person name="Shi J."/>
            <person name="Ge H."/>
        </authorList>
    </citation>
    <scope>NUCLEOTIDE SEQUENCE [LARGE SCALE GENOMIC DNA]</scope>
    <source>
        <strain evidence="4 5">NA00687</strain>
    </source>
</reference>
<feature type="domain" description="Cell wall-active antibiotics response LiaF-like C-terminal" evidence="3">
    <location>
        <begin position="128"/>
        <end position="198"/>
    </location>
</feature>
<dbReference type="InterPro" id="IPR012551">
    <property type="entry name" value="DUF1707_SHOCT-like"/>
</dbReference>
<evidence type="ECO:0000256" key="1">
    <source>
        <dbReference type="SAM" id="MobiDB-lite"/>
    </source>
</evidence>
<dbReference type="PANTHER" id="PTHR40763">
    <property type="entry name" value="MEMBRANE PROTEIN-RELATED"/>
    <property type="match status" value="1"/>
</dbReference>
<evidence type="ECO:0000313" key="5">
    <source>
        <dbReference type="Proteomes" id="UP000509303"/>
    </source>
</evidence>
<protein>
    <submittedName>
        <fullName evidence="4">DUF1707 and DUF2154 domain-containing protein</fullName>
    </submittedName>
</protein>
<gene>
    <name evidence="4" type="ORF">HUT08_24100</name>
</gene>
<dbReference type="EMBL" id="CP054929">
    <property type="protein sequence ID" value="QKW52105.1"/>
    <property type="molecule type" value="Genomic_DNA"/>
</dbReference>
<proteinExistence type="predicted"/>
<evidence type="ECO:0000259" key="2">
    <source>
        <dbReference type="Pfam" id="PF08044"/>
    </source>
</evidence>
<dbReference type="AlphaFoldDB" id="A0A7H8NCE2"/>